<feature type="compositionally biased region" description="Acidic residues" evidence="1">
    <location>
        <begin position="252"/>
        <end position="274"/>
    </location>
</feature>
<reference evidence="2" key="2">
    <citation type="submission" date="2013-11" db="EMBL/GenBank/DDBJ databases">
        <title>The Genome Sequence of Phytophthora parasitica CJ02B3.</title>
        <authorList>
            <consortium name="The Broad Institute Genomics Platform"/>
            <person name="Russ C."/>
            <person name="Tyler B."/>
            <person name="Panabieres F."/>
            <person name="Shan W."/>
            <person name="Tripathy S."/>
            <person name="Grunwald N."/>
            <person name="Machado M."/>
            <person name="Johnson C.S."/>
            <person name="Arredondo F."/>
            <person name="Hong C."/>
            <person name="Coffey M."/>
            <person name="Young S.K."/>
            <person name="Zeng Q."/>
            <person name="Gargeya S."/>
            <person name="Fitzgerald M."/>
            <person name="Abouelleil A."/>
            <person name="Alvarado L."/>
            <person name="Chapman S.B."/>
            <person name="Gainer-Dewar J."/>
            <person name="Goldberg J."/>
            <person name="Griggs A."/>
            <person name="Gujja S."/>
            <person name="Hansen M."/>
            <person name="Howarth C."/>
            <person name="Imamovic A."/>
            <person name="Ireland A."/>
            <person name="Larimer J."/>
            <person name="McCowan C."/>
            <person name="Murphy C."/>
            <person name="Pearson M."/>
            <person name="Poon T.W."/>
            <person name="Priest M."/>
            <person name="Roberts A."/>
            <person name="Saif S."/>
            <person name="Shea T."/>
            <person name="Sykes S."/>
            <person name="Wortman J."/>
            <person name="Nusbaum C."/>
            <person name="Birren B."/>
        </authorList>
    </citation>
    <scope>NUCLEOTIDE SEQUENCE [LARGE SCALE GENOMIC DNA]</scope>
    <source>
        <strain evidence="2">CJ02B3</strain>
    </source>
</reference>
<name>W2GQC2_PHYNI</name>
<dbReference type="EMBL" id="KI680182">
    <property type="protein sequence ID" value="ETL91039.1"/>
    <property type="molecule type" value="Genomic_DNA"/>
</dbReference>
<dbReference type="SUPFAM" id="SSF48403">
    <property type="entry name" value="Ankyrin repeat"/>
    <property type="match status" value="2"/>
</dbReference>
<feature type="compositionally biased region" description="Basic and acidic residues" evidence="1">
    <location>
        <begin position="235"/>
        <end position="251"/>
    </location>
</feature>
<dbReference type="AlphaFoldDB" id="W2GQC2"/>
<dbReference type="Proteomes" id="UP000053864">
    <property type="component" value="Unassembled WGS sequence"/>
</dbReference>
<proteinExistence type="predicted"/>
<evidence type="ECO:0000313" key="4">
    <source>
        <dbReference type="EMBL" id="ETL91039.1"/>
    </source>
</evidence>
<protein>
    <submittedName>
        <fullName evidence="2">Uncharacterized protein</fullName>
    </submittedName>
</protein>
<accession>W2GQC2</accession>
<dbReference type="InterPro" id="IPR002110">
    <property type="entry name" value="Ankyrin_rpt"/>
</dbReference>
<dbReference type="OrthoDB" id="109926at2759"/>
<dbReference type="Gene3D" id="1.25.40.20">
    <property type="entry name" value="Ankyrin repeat-containing domain"/>
    <property type="match status" value="2"/>
</dbReference>
<dbReference type="EMBL" id="KI673451">
    <property type="protein sequence ID" value="ETL37921.1"/>
    <property type="molecule type" value="Genomic_DNA"/>
</dbReference>
<dbReference type="Proteomes" id="UP000054423">
    <property type="component" value="Unassembled WGS sequence"/>
</dbReference>
<reference evidence="4" key="1">
    <citation type="submission" date="2013-11" db="EMBL/GenBank/DDBJ databases">
        <title>The Genome Sequence of Phytophthora parasitica CHvinca01.</title>
        <authorList>
            <consortium name="The Broad Institute Genomics Platform"/>
            <person name="Russ C."/>
            <person name="Tyler B."/>
            <person name="Panabieres F."/>
            <person name="Shan W."/>
            <person name="Tripathy S."/>
            <person name="Grunwald N."/>
            <person name="Machado M."/>
            <person name="Johnson C.S."/>
            <person name="Arredondo F."/>
            <person name="Hong C."/>
            <person name="Coffey M."/>
            <person name="Young S.K."/>
            <person name="Zeng Q."/>
            <person name="Gargeya S."/>
            <person name="Fitzgerald M."/>
            <person name="Abouelleil A."/>
            <person name="Alvarado L."/>
            <person name="Chapman S.B."/>
            <person name="Gainer-Dewar J."/>
            <person name="Goldberg J."/>
            <person name="Griggs A."/>
            <person name="Gujja S."/>
            <person name="Hansen M."/>
            <person name="Howarth C."/>
            <person name="Imamovic A."/>
            <person name="Ireland A."/>
            <person name="Larimer J."/>
            <person name="McCowan C."/>
            <person name="Murphy C."/>
            <person name="Pearson M."/>
            <person name="Poon T.W."/>
            <person name="Priest M."/>
            <person name="Roberts A."/>
            <person name="Saif S."/>
            <person name="Shea T."/>
            <person name="Sykes S."/>
            <person name="Wortman J."/>
            <person name="Nusbaum C."/>
            <person name="Birren B."/>
        </authorList>
    </citation>
    <scope>NUCLEOTIDE SEQUENCE [LARGE SCALE GENOMIC DNA]</scope>
    <source>
        <strain evidence="4">CHvinca01</strain>
    </source>
</reference>
<dbReference type="InterPro" id="IPR036770">
    <property type="entry name" value="Ankyrin_rpt-contain_sf"/>
</dbReference>
<dbReference type="Proteomes" id="UP000053236">
    <property type="component" value="Unassembled WGS sequence"/>
</dbReference>
<feature type="region of interest" description="Disordered" evidence="1">
    <location>
        <begin position="235"/>
        <end position="276"/>
    </location>
</feature>
<dbReference type="PANTHER" id="PTHR46586:SF3">
    <property type="entry name" value="ANKYRIN REPEAT-CONTAINING PROTEIN"/>
    <property type="match status" value="1"/>
</dbReference>
<dbReference type="EMBL" id="KI686788">
    <property type="protein sequence ID" value="ETK84481.1"/>
    <property type="molecule type" value="Genomic_DNA"/>
</dbReference>
<dbReference type="InterPro" id="IPR052050">
    <property type="entry name" value="SecEffector_AnkRepeat"/>
</dbReference>
<sequence>MKQPRREDALSVLTPLKRSRLMQMPREIHLLPKVTKLIAEFAMTTSEAAREAAATNQTQWLEELLTLPEFRDRMDETAQNLTEIAAIHGHSDVLVTVYKWWDRLSARQKRRVGCGRAHLLALENGNFDAFVGLQCLYNEWDMGEGLKSALENGQQTVVDTICKNLPHSKTLAWGSTLGRKVVIDLVLRQPKFDIKKRRKSVYRAMAMAAHNGHFEIVKFFNENYGNELFLEDEIKSDGIEEKEKDGNRNGEEESNDGDDDDDDDDSDDDEEVSDNDCPLASAVKAGHLDIAKYLYTNNGYKSSSLEKVLVGAASSGPLELVKLFYDDGKYDSLSPFGSAFEFAAGGGQVEIMTFFRSKEEFDAGSFDDAFVMAATFGKVDAIKYLYSVEEYKPSRSSVGSALEHAASEGYAEVVELLIVKEKLSPELVMKAFKAAAINMGPSFKVARDQAGVLECLFATGYITPSFIKSLFENAARRSSLDVVEFLYAKGAIPPGMANTAFGLAIRENGGDVVAFLAKTGAVPATMFEGDLGCAVVDSDVYTIASLYNNGCISRELLKRVSQGERHGHIRVERFFRQHLRRSCPQITVTNHNESSADEIDNDAYDFHQLKCLDTELLPQTIRSLPHVMKLVDLFCMSVDTAMLEAAATGEIEWLKILMPRFVGNIEDMVYKLTDLAATYGHTGVIRAVHTWWKSSGESGNISCARAKLIAADLGRLEAMKCLLELYRIDTLDPLKRALDHGHHDIVEVICKEMDPELSLPWAAQHRELEAIKQIYHHRRDADMWEFLQAVMAAISSGNFEIVKFLNETCGEDLYQRGTNHKDCCPLTRAIECGHVELVKYLYANGYKATSFEIAFSAAVSYGPLELVELFCGDERCSAASINQGFVVAAGAGQLANMKCLQLKQEFDDSMLAEAFKRAAGCGQTEVVEHLYSERDQISTSAFEEAAIVAGGGGHLIVLKLLDGKNPISDELAVKVFLSAAKDKGLRCSDIDDQVGVLEFLHAKGCIASDVIVKVFPEAAGSSSVDAMEFLYTTASIPSYVVDEAFENASYDNCVEVVEFLYKTGGVFAKTIEETFMVSARDEDMYFVECLYNCGCVSRELLEKASQSAETTSLFHLFLSRTRDNEALKKAFA</sequence>
<organism evidence="2">
    <name type="scientific">Phytophthora nicotianae</name>
    <name type="common">Potato buckeye rot agent</name>
    <name type="synonym">Phytophthora parasitica</name>
    <dbReference type="NCBI Taxonomy" id="4792"/>
    <lineage>
        <taxon>Eukaryota</taxon>
        <taxon>Sar</taxon>
        <taxon>Stramenopiles</taxon>
        <taxon>Oomycota</taxon>
        <taxon>Peronosporomycetes</taxon>
        <taxon>Peronosporales</taxon>
        <taxon>Peronosporaceae</taxon>
        <taxon>Phytophthora</taxon>
    </lineage>
</organism>
<evidence type="ECO:0000313" key="2">
    <source>
        <dbReference type="EMBL" id="ETK84481.1"/>
    </source>
</evidence>
<dbReference type="SMART" id="SM00248">
    <property type="entry name" value="ANK"/>
    <property type="match status" value="8"/>
</dbReference>
<dbReference type="VEuPathDB" id="FungiDB:PPTG_12472"/>
<reference evidence="3" key="3">
    <citation type="submission" date="2013-11" db="EMBL/GenBank/DDBJ databases">
        <title>The Genome Sequence of Phytophthora parasitica CJ05E6.</title>
        <authorList>
            <consortium name="The Broad Institute Genomics Platform"/>
            <person name="Russ C."/>
            <person name="Tyler B."/>
            <person name="Panabieres F."/>
            <person name="Shan W."/>
            <person name="Tripathy S."/>
            <person name="Grunwald N."/>
            <person name="Machado M."/>
            <person name="Johnson C.S."/>
            <person name="Arredondo F."/>
            <person name="Hong C."/>
            <person name="Coffey M."/>
            <person name="Young S.K."/>
            <person name="Zeng Q."/>
            <person name="Gargeya S."/>
            <person name="Fitzgerald M."/>
            <person name="Abouelleil A."/>
            <person name="Alvarado L."/>
            <person name="Chapman S.B."/>
            <person name="Gainer-Dewar J."/>
            <person name="Goldberg J."/>
            <person name="Griggs A."/>
            <person name="Gujja S."/>
            <person name="Hansen M."/>
            <person name="Howarth C."/>
            <person name="Imamovic A."/>
            <person name="Ireland A."/>
            <person name="Larimer J."/>
            <person name="McCowan C."/>
            <person name="Murphy C."/>
            <person name="Pearson M."/>
            <person name="Poon T.W."/>
            <person name="Priest M."/>
            <person name="Roberts A."/>
            <person name="Saif S."/>
            <person name="Shea T."/>
            <person name="Sykes S."/>
            <person name="Wortman J."/>
            <person name="Nusbaum C."/>
            <person name="Birren B."/>
        </authorList>
    </citation>
    <scope>NUCLEOTIDE SEQUENCE [LARGE SCALE GENOMIC DNA]</scope>
    <source>
        <strain evidence="3">CJ05E6</strain>
    </source>
</reference>
<dbReference type="PANTHER" id="PTHR46586">
    <property type="entry name" value="ANKYRIN REPEAT-CONTAINING PROTEIN"/>
    <property type="match status" value="1"/>
</dbReference>
<gene>
    <name evidence="2" type="ORF">L915_10551</name>
    <name evidence="3" type="ORF">L916_10440</name>
    <name evidence="4" type="ORF">L917_10363</name>
</gene>
<dbReference type="Pfam" id="PF12796">
    <property type="entry name" value="Ank_2"/>
    <property type="match status" value="1"/>
</dbReference>
<evidence type="ECO:0000256" key="1">
    <source>
        <dbReference type="SAM" id="MobiDB-lite"/>
    </source>
</evidence>
<evidence type="ECO:0000313" key="3">
    <source>
        <dbReference type="EMBL" id="ETL37921.1"/>
    </source>
</evidence>